<accession>A0AC61R0E2</accession>
<organism evidence="1 2">
    <name type="scientific">Hominisplanchenecus murintestinalis</name>
    <dbReference type="NCBI Taxonomy" id="2941517"/>
    <lineage>
        <taxon>Bacteria</taxon>
        <taxon>Bacillati</taxon>
        <taxon>Bacillota</taxon>
        <taxon>Clostridia</taxon>
        <taxon>Lachnospirales</taxon>
        <taxon>Lachnospiraceae</taxon>
        <taxon>Hominisplanchenecus</taxon>
    </lineage>
</organism>
<dbReference type="EMBL" id="SRZB01000010">
    <property type="protein sequence ID" value="TGX99108.1"/>
    <property type="molecule type" value="Genomic_DNA"/>
</dbReference>
<sequence length="110" mass="12779">MRKIPDKLSELIKAAREGGLITVESLAEKIGVTERYLYRIENEHKKPSYDVLFKLIRELGLDSNTIFYPEKNLQTDEYESIMRKLLVCDKRSLLIIKATIEAALESQTKY</sequence>
<dbReference type="Proteomes" id="UP000307720">
    <property type="component" value="Unassembled WGS sequence"/>
</dbReference>
<reference evidence="1" key="1">
    <citation type="submission" date="2019-04" db="EMBL/GenBank/DDBJ databases">
        <title>Microbes associate with the intestines of laboratory mice.</title>
        <authorList>
            <person name="Navarre W."/>
            <person name="Wong E."/>
            <person name="Huang K."/>
            <person name="Tropini C."/>
            <person name="Ng K."/>
            <person name="Yu B."/>
        </authorList>
    </citation>
    <scope>NUCLEOTIDE SEQUENCE</scope>
    <source>
        <strain evidence="1">NM72_1-8</strain>
    </source>
</reference>
<evidence type="ECO:0000313" key="2">
    <source>
        <dbReference type="Proteomes" id="UP000307720"/>
    </source>
</evidence>
<keyword evidence="2" id="KW-1185">Reference proteome</keyword>
<comment type="caution">
    <text evidence="1">The sequence shown here is derived from an EMBL/GenBank/DDBJ whole genome shotgun (WGS) entry which is preliminary data.</text>
</comment>
<evidence type="ECO:0000313" key="1">
    <source>
        <dbReference type="EMBL" id="TGX99108.1"/>
    </source>
</evidence>
<proteinExistence type="predicted"/>
<gene>
    <name evidence="1" type="ORF">E5357_06685</name>
</gene>
<protein>
    <submittedName>
        <fullName evidence="1">XRE family transcriptional regulator</fullName>
    </submittedName>
</protein>
<name>A0AC61R0E2_9FIRM</name>